<reference evidence="1 2" key="1">
    <citation type="submission" date="2018-03" db="EMBL/GenBank/DDBJ databases">
        <title>Cross-interface Injection: A General Nanoliter Liquid Handling Method Applied to Single Cells Genome Amplification Automated Nanoliter Liquid Handling Applied to Single Cell Multiple Displacement Amplification.</title>
        <authorList>
            <person name="Yun J."/>
            <person name="Xu P."/>
            <person name="Xu J."/>
            <person name="Dai X."/>
            <person name="Wang Y."/>
            <person name="Zheng X."/>
            <person name="Cao C."/>
            <person name="Yi Q."/>
            <person name="Zhu Y."/>
            <person name="Wang L."/>
            <person name="Dong Z."/>
            <person name="Huang Y."/>
            <person name="Huang L."/>
            <person name="Du W."/>
        </authorList>
    </citation>
    <scope>NUCLEOTIDE SEQUENCE [LARGE SCALE GENOMIC DNA]</scope>
    <source>
        <strain evidence="1 2">Z-D1-2</strain>
    </source>
</reference>
<dbReference type="EMBL" id="PYVU01000009">
    <property type="protein sequence ID" value="PTB97651.1"/>
    <property type="molecule type" value="Genomic_DNA"/>
</dbReference>
<evidence type="ECO:0000313" key="1">
    <source>
        <dbReference type="EMBL" id="PTB97651.1"/>
    </source>
</evidence>
<comment type="caution">
    <text evidence="1">The sequence shown here is derived from an EMBL/GenBank/DDBJ whole genome shotgun (WGS) entry which is preliminary data.</text>
</comment>
<organism evidence="1 2">
    <name type="scientific">Marivirga lumbricoides</name>
    <dbReference type="NCBI Taxonomy" id="1046115"/>
    <lineage>
        <taxon>Bacteria</taxon>
        <taxon>Pseudomonadati</taxon>
        <taxon>Bacteroidota</taxon>
        <taxon>Cytophagia</taxon>
        <taxon>Cytophagales</taxon>
        <taxon>Marivirgaceae</taxon>
        <taxon>Marivirga</taxon>
    </lineage>
</organism>
<sequence length="192" mass="21037">MAEENNMNKLLINILKTKGLTEEQVSALEQADITSKADFEYIGDFQTLMDISGIDQETSKSVMAWALGNKFESNTSSASAGAAPSAPIIVESADVVKCTHCGARQPKDYQTGDLCLSCGHQAEPVLNCHWCLNSGPGKFCRECGSEFLSASDYEIGMFLKREGESKNAIVKLVKEMTPQEKDSTWAKIRKTR</sequence>
<name>A0A2T4DUZ1_9BACT</name>
<accession>A0A2T4DUZ1</accession>
<evidence type="ECO:0000313" key="2">
    <source>
        <dbReference type="Proteomes" id="UP000240608"/>
    </source>
</evidence>
<dbReference type="AlphaFoldDB" id="A0A2T4DUZ1"/>
<protein>
    <submittedName>
        <fullName evidence="1">Uncharacterized protein</fullName>
    </submittedName>
</protein>
<dbReference type="Proteomes" id="UP000240608">
    <property type="component" value="Unassembled WGS sequence"/>
</dbReference>
<gene>
    <name evidence="1" type="ORF">C9994_02040</name>
</gene>
<proteinExistence type="predicted"/>